<comment type="caution">
    <text evidence="3">The sequence shown here is derived from an EMBL/GenBank/DDBJ whole genome shotgun (WGS) entry which is preliminary data.</text>
</comment>
<feature type="domain" description="Peptidase S26" evidence="2">
    <location>
        <begin position="14"/>
        <end position="165"/>
    </location>
</feature>
<dbReference type="InterPro" id="IPR019533">
    <property type="entry name" value="Peptidase_S26"/>
</dbReference>
<accession>A0ABV1NKW7</accession>
<dbReference type="RefSeq" id="WP_349683669.1">
    <property type="nucleotide sequence ID" value="NZ_JBEGDD010000003.1"/>
</dbReference>
<evidence type="ECO:0000313" key="3">
    <source>
        <dbReference type="EMBL" id="MEQ7154502.1"/>
    </source>
</evidence>
<name>A0ABV1NKW7_9CAUL</name>
<keyword evidence="4" id="KW-1185">Reference proteome</keyword>
<evidence type="ECO:0000256" key="1">
    <source>
        <dbReference type="SAM" id="SignalP"/>
    </source>
</evidence>
<reference evidence="3 4" key="1">
    <citation type="submission" date="2024-06" db="EMBL/GenBank/DDBJ databases">
        <title>Brevundimonas sp. C11.</title>
        <authorList>
            <person name="Maltman C."/>
        </authorList>
    </citation>
    <scope>NUCLEOTIDE SEQUENCE [LARGE SCALE GENOMIC DNA]</scope>
    <source>
        <strain evidence="3 4">C11</strain>
    </source>
</reference>
<organism evidence="3 4">
    <name type="scientific">Brevundimonas aurifodinae</name>
    <dbReference type="NCBI Taxonomy" id="1508312"/>
    <lineage>
        <taxon>Bacteria</taxon>
        <taxon>Pseudomonadati</taxon>
        <taxon>Pseudomonadota</taxon>
        <taxon>Alphaproteobacteria</taxon>
        <taxon>Caulobacterales</taxon>
        <taxon>Caulobacteraceae</taxon>
        <taxon>Brevundimonas</taxon>
    </lineage>
</organism>
<dbReference type="SUPFAM" id="SSF51306">
    <property type="entry name" value="LexA/Signal peptidase"/>
    <property type="match status" value="1"/>
</dbReference>
<sequence>MMLFLQYRQWAAWTLVPVAGLALMAASANRAPDLALVNESPSLPEGLYVRQTGASIASGSVVAIGQPPSIRPYLASLGMPAEVKLIKRVAAVGGDRVCAEDGAVQTPLRVSPVLEHDRRGVALPVWRGCRTLSPDELFLLGDTPGSFDSRYFGPVRRAEVDGVYKETLTW</sequence>
<feature type="signal peptide" evidence="1">
    <location>
        <begin position="1"/>
        <end position="30"/>
    </location>
</feature>
<gene>
    <name evidence="3" type="ORF">ABN401_04680</name>
</gene>
<keyword evidence="1" id="KW-0732">Signal</keyword>
<dbReference type="Pfam" id="PF10502">
    <property type="entry name" value="Peptidase_S26"/>
    <property type="match status" value="1"/>
</dbReference>
<dbReference type="InterPro" id="IPR036286">
    <property type="entry name" value="LexA/Signal_pep-like_sf"/>
</dbReference>
<dbReference type="EMBL" id="JBEGDD010000003">
    <property type="protein sequence ID" value="MEQ7154502.1"/>
    <property type="molecule type" value="Genomic_DNA"/>
</dbReference>
<feature type="chain" id="PRO_5045610693" evidence="1">
    <location>
        <begin position="31"/>
        <end position="170"/>
    </location>
</feature>
<evidence type="ECO:0000313" key="4">
    <source>
        <dbReference type="Proteomes" id="UP001445732"/>
    </source>
</evidence>
<dbReference type="Proteomes" id="UP001445732">
    <property type="component" value="Unassembled WGS sequence"/>
</dbReference>
<proteinExistence type="predicted"/>
<protein>
    <submittedName>
        <fullName evidence="3">S26 family signal peptidase</fullName>
    </submittedName>
</protein>
<evidence type="ECO:0000259" key="2">
    <source>
        <dbReference type="Pfam" id="PF10502"/>
    </source>
</evidence>
<dbReference type="Gene3D" id="2.10.109.10">
    <property type="entry name" value="Umud Fragment, subunit A"/>
    <property type="match status" value="1"/>
</dbReference>